<keyword evidence="7 9" id="KW-0472">Membrane</keyword>
<dbReference type="GO" id="GO:0015740">
    <property type="term" value="P:C4-dicarboxylate transport"/>
    <property type="evidence" value="ECO:0007669"/>
    <property type="project" value="TreeGrafter"/>
</dbReference>
<keyword evidence="3" id="KW-1003">Cell membrane</keyword>
<keyword evidence="6 9" id="KW-1133">Transmembrane helix</keyword>
<evidence type="ECO:0000256" key="3">
    <source>
        <dbReference type="ARBA" id="ARBA00022475"/>
    </source>
</evidence>
<evidence type="ECO:0000256" key="7">
    <source>
        <dbReference type="ARBA" id="ARBA00023136"/>
    </source>
</evidence>
<keyword evidence="5 9" id="KW-0812">Transmembrane</keyword>
<dbReference type="Pfam" id="PF04290">
    <property type="entry name" value="DctQ"/>
    <property type="match status" value="1"/>
</dbReference>
<evidence type="ECO:0000256" key="8">
    <source>
        <dbReference type="ARBA" id="ARBA00038436"/>
    </source>
</evidence>
<feature type="transmembrane region" description="Helical" evidence="9">
    <location>
        <begin position="12"/>
        <end position="31"/>
    </location>
</feature>
<comment type="function">
    <text evidence="9">Part of the tripartite ATP-independent periplasmic (TRAP) transport system.</text>
</comment>
<evidence type="ECO:0000256" key="5">
    <source>
        <dbReference type="ARBA" id="ARBA00022692"/>
    </source>
</evidence>
<dbReference type="GO" id="GO:0022857">
    <property type="term" value="F:transmembrane transporter activity"/>
    <property type="evidence" value="ECO:0007669"/>
    <property type="project" value="UniProtKB-UniRule"/>
</dbReference>
<dbReference type="STRING" id="665126.ABB55_24720"/>
<dbReference type="EMBL" id="LJYW01000001">
    <property type="protein sequence ID" value="KPL55032.1"/>
    <property type="molecule type" value="Genomic_DNA"/>
</dbReference>
<evidence type="ECO:0000259" key="10">
    <source>
        <dbReference type="Pfam" id="PF04290"/>
    </source>
</evidence>
<reference evidence="11 12" key="1">
    <citation type="submission" date="2015-09" db="EMBL/GenBank/DDBJ databases">
        <authorList>
            <person name="Jackson K.R."/>
            <person name="Lunt B.L."/>
            <person name="Fisher J.N.B."/>
            <person name="Gardner A.V."/>
            <person name="Bailey M.E."/>
            <person name="Deus L.M."/>
            <person name="Earl A.S."/>
            <person name="Gibby P.D."/>
            <person name="Hartmann K.A."/>
            <person name="Liu J.E."/>
            <person name="Manci A.M."/>
            <person name="Nielsen D.A."/>
            <person name="Solomon M.B."/>
            <person name="Breakwell D.P."/>
            <person name="Burnett S.H."/>
            <person name="Grose J.H."/>
        </authorList>
    </citation>
    <scope>NUCLEOTIDE SEQUENCE [LARGE SCALE GENOMIC DNA]</scope>
    <source>
        <strain evidence="11 12">16</strain>
    </source>
</reference>
<proteinExistence type="inferred from homology"/>
<gene>
    <name evidence="11" type="ORF">ABB55_24720</name>
</gene>
<keyword evidence="12" id="KW-1185">Reference proteome</keyword>
<evidence type="ECO:0000313" key="12">
    <source>
        <dbReference type="Proteomes" id="UP000048984"/>
    </source>
</evidence>
<evidence type="ECO:0000256" key="4">
    <source>
        <dbReference type="ARBA" id="ARBA00022519"/>
    </source>
</evidence>
<dbReference type="InterPro" id="IPR055348">
    <property type="entry name" value="DctQ"/>
</dbReference>
<evidence type="ECO:0000256" key="1">
    <source>
        <dbReference type="ARBA" id="ARBA00004429"/>
    </source>
</evidence>
<feature type="domain" description="Tripartite ATP-independent periplasmic transporters DctQ component" evidence="10">
    <location>
        <begin position="28"/>
        <end position="158"/>
    </location>
</feature>
<evidence type="ECO:0000256" key="2">
    <source>
        <dbReference type="ARBA" id="ARBA00022448"/>
    </source>
</evidence>
<comment type="subcellular location">
    <subcellularLocation>
        <location evidence="1 9">Cell inner membrane</location>
        <topology evidence="1 9">Multi-pass membrane protein</topology>
    </subcellularLocation>
</comment>
<name>A0A0P6VUV1_9HYPH</name>
<comment type="similarity">
    <text evidence="8 9">Belongs to the TRAP transporter small permease family.</text>
</comment>
<organism evidence="11 12">
    <name type="scientific">Prosthecodimorpha hirschii</name>
    <dbReference type="NCBI Taxonomy" id="665126"/>
    <lineage>
        <taxon>Bacteria</taxon>
        <taxon>Pseudomonadati</taxon>
        <taxon>Pseudomonadota</taxon>
        <taxon>Alphaproteobacteria</taxon>
        <taxon>Hyphomicrobiales</taxon>
        <taxon>Ancalomicrobiaceae</taxon>
        <taxon>Prosthecodimorpha</taxon>
    </lineage>
</organism>
<dbReference type="PANTHER" id="PTHR35011:SF10">
    <property type="entry name" value="TRAP TRANSPORTER SMALL PERMEASE PROTEIN"/>
    <property type="match status" value="1"/>
</dbReference>
<accession>A0A0P6VUV1</accession>
<dbReference type="InterPro" id="IPR007387">
    <property type="entry name" value="TRAP_DctQ"/>
</dbReference>
<evidence type="ECO:0000256" key="9">
    <source>
        <dbReference type="RuleBase" id="RU369079"/>
    </source>
</evidence>
<dbReference type="GO" id="GO:0005886">
    <property type="term" value="C:plasma membrane"/>
    <property type="evidence" value="ECO:0007669"/>
    <property type="project" value="UniProtKB-SubCell"/>
</dbReference>
<feature type="transmembrane region" description="Helical" evidence="9">
    <location>
        <begin position="138"/>
        <end position="162"/>
    </location>
</feature>
<keyword evidence="4 9" id="KW-0997">Cell inner membrane</keyword>
<dbReference type="Proteomes" id="UP000048984">
    <property type="component" value="Unassembled WGS sequence"/>
</dbReference>
<evidence type="ECO:0000313" key="11">
    <source>
        <dbReference type="EMBL" id="KPL55032.1"/>
    </source>
</evidence>
<protein>
    <recommendedName>
        <fullName evidence="9">TRAP transporter small permease protein</fullName>
    </recommendedName>
</protein>
<evidence type="ECO:0000256" key="6">
    <source>
        <dbReference type="ARBA" id="ARBA00022989"/>
    </source>
</evidence>
<comment type="caution">
    <text evidence="11">The sequence shown here is derived from an EMBL/GenBank/DDBJ whole genome shotgun (WGS) entry which is preliminary data.</text>
</comment>
<sequence length="196" mass="21483">MDNPITRVIQPVARLAAILCGYGILLLAVAIGVEVIGRKWFAFSLQGVDDFGGFALAITAAIGASYTLAHRGHTRIDVFLLRMPAFWQAVLNVAAMVTFAVFAVFAFFQAVSVWRESQLFMSVADSPLQTPLIYPQGAWVFGQFLLAIFALAFAVHALLLFAGDRKRLNRFYGPATVDEEVEAELEARRAREGTPS</sequence>
<keyword evidence="2 9" id="KW-0813">Transport</keyword>
<feature type="transmembrane region" description="Helical" evidence="9">
    <location>
        <begin position="51"/>
        <end position="69"/>
    </location>
</feature>
<comment type="subunit">
    <text evidence="9">The complex comprises the extracytoplasmic solute receptor protein and the two transmembrane proteins.</text>
</comment>
<dbReference type="AlphaFoldDB" id="A0A0P6VUV1"/>
<reference evidence="11 12" key="2">
    <citation type="submission" date="2015-10" db="EMBL/GenBank/DDBJ databases">
        <title>Draft Genome Sequence of Prosthecomicrobium hirschii ATCC 27832.</title>
        <authorList>
            <person name="Daniel J."/>
            <person name="Givan S.A."/>
            <person name="Brun Y.V."/>
            <person name="Brown P.J."/>
        </authorList>
    </citation>
    <scope>NUCLEOTIDE SEQUENCE [LARGE SCALE GENOMIC DNA]</scope>
    <source>
        <strain evidence="11 12">16</strain>
    </source>
</reference>
<dbReference type="RefSeq" id="WP_054361199.1">
    <property type="nucleotide sequence ID" value="NZ_LJYW01000001.1"/>
</dbReference>
<dbReference type="PANTHER" id="PTHR35011">
    <property type="entry name" value="2,3-DIKETO-L-GULONATE TRAP TRANSPORTER SMALL PERMEASE PROTEIN YIAM"/>
    <property type="match status" value="1"/>
</dbReference>
<feature type="transmembrane region" description="Helical" evidence="9">
    <location>
        <begin position="89"/>
        <end position="111"/>
    </location>
</feature>